<dbReference type="GO" id="GO:0008094">
    <property type="term" value="F:ATP-dependent activity, acting on DNA"/>
    <property type="evidence" value="ECO:0007669"/>
    <property type="project" value="TreeGrafter"/>
</dbReference>
<dbReference type="SMART" id="SM00487">
    <property type="entry name" value="DEXDc"/>
    <property type="match status" value="1"/>
</dbReference>
<feature type="domain" description="Helicase C-terminal" evidence="7">
    <location>
        <begin position="543"/>
        <end position="699"/>
    </location>
</feature>
<evidence type="ECO:0000259" key="6">
    <source>
        <dbReference type="PROSITE" id="PS51192"/>
    </source>
</evidence>
<dbReference type="OrthoDB" id="423559at2759"/>
<comment type="subcellular location">
    <subcellularLocation>
        <location evidence="1">Nucleus</location>
    </subcellularLocation>
</comment>
<gene>
    <name evidence="8" type="ORF">PHYEVI_LOCUS9873</name>
</gene>
<evidence type="ECO:0000256" key="2">
    <source>
        <dbReference type="ARBA" id="ARBA00022741"/>
    </source>
</evidence>
<name>A0A9N9XVG3_PHYSR</name>
<dbReference type="Gene3D" id="3.40.50.10810">
    <property type="entry name" value="Tandem AAA-ATPase domain"/>
    <property type="match status" value="1"/>
</dbReference>
<dbReference type="InterPro" id="IPR014001">
    <property type="entry name" value="Helicase_ATP-bd"/>
</dbReference>
<dbReference type="Gene3D" id="3.40.50.300">
    <property type="entry name" value="P-loop containing nucleotide triphosphate hydrolases"/>
    <property type="match status" value="1"/>
</dbReference>
<dbReference type="PROSITE" id="PS51192">
    <property type="entry name" value="HELICASE_ATP_BIND_1"/>
    <property type="match status" value="1"/>
</dbReference>
<dbReference type="SMART" id="SM00490">
    <property type="entry name" value="HELICc"/>
    <property type="match status" value="1"/>
</dbReference>
<feature type="domain" description="Helicase ATP-binding" evidence="6">
    <location>
        <begin position="143"/>
        <end position="321"/>
    </location>
</feature>
<dbReference type="InterPro" id="IPR002464">
    <property type="entry name" value="DNA/RNA_helicase_DEAH_CS"/>
</dbReference>
<reference evidence="8" key="1">
    <citation type="submission" date="2022-01" db="EMBL/GenBank/DDBJ databases">
        <authorList>
            <person name="King R."/>
        </authorList>
    </citation>
    <scope>NUCLEOTIDE SEQUENCE</scope>
</reference>
<evidence type="ECO:0000256" key="3">
    <source>
        <dbReference type="ARBA" id="ARBA00022801"/>
    </source>
</evidence>
<dbReference type="GO" id="GO:0016787">
    <property type="term" value="F:hydrolase activity"/>
    <property type="evidence" value="ECO:0007669"/>
    <property type="project" value="UniProtKB-KW"/>
</dbReference>
<feature type="region of interest" description="Disordered" evidence="5">
    <location>
        <begin position="1"/>
        <end position="20"/>
    </location>
</feature>
<accession>A0A9N9XVG3</accession>
<evidence type="ECO:0000256" key="1">
    <source>
        <dbReference type="ARBA" id="ARBA00004123"/>
    </source>
</evidence>
<proteinExistence type="predicted"/>
<dbReference type="Pfam" id="PF00176">
    <property type="entry name" value="SNF2-rel_dom"/>
    <property type="match status" value="1"/>
</dbReference>
<dbReference type="GO" id="GO:0005634">
    <property type="term" value="C:nucleus"/>
    <property type="evidence" value="ECO:0007669"/>
    <property type="project" value="UniProtKB-SubCell"/>
</dbReference>
<dbReference type="InterPro" id="IPR001650">
    <property type="entry name" value="Helicase_C-like"/>
</dbReference>
<dbReference type="Pfam" id="PF00271">
    <property type="entry name" value="Helicase_C"/>
    <property type="match status" value="1"/>
</dbReference>
<keyword evidence="3" id="KW-0378">Hydrolase</keyword>
<dbReference type="CDD" id="cd18793">
    <property type="entry name" value="SF2_C_SNF"/>
    <property type="match status" value="1"/>
</dbReference>
<keyword evidence="2" id="KW-0547">Nucleotide-binding</keyword>
<dbReference type="PANTHER" id="PTHR45626:SF50">
    <property type="entry name" value="TRANSCRIPTION TERMINATION FACTOR 2"/>
    <property type="match status" value="1"/>
</dbReference>
<keyword evidence="4" id="KW-0067">ATP-binding</keyword>
<feature type="region of interest" description="Disordered" evidence="5">
    <location>
        <begin position="37"/>
        <end position="106"/>
    </location>
</feature>
<evidence type="ECO:0000313" key="8">
    <source>
        <dbReference type="EMBL" id="CAG9863587.1"/>
    </source>
</evidence>
<dbReference type="GO" id="GO:0005524">
    <property type="term" value="F:ATP binding"/>
    <property type="evidence" value="ECO:0007669"/>
    <property type="project" value="UniProtKB-KW"/>
</dbReference>
<dbReference type="InterPro" id="IPR027417">
    <property type="entry name" value="P-loop_NTPase"/>
</dbReference>
<dbReference type="SUPFAM" id="SSF52540">
    <property type="entry name" value="P-loop containing nucleoside triphosphate hydrolases"/>
    <property type="match status" value="2"/>
</dbReference>
<dbReference type="AlphaFoldDB" id="A0A9N9XVG3"/>
<dbReference type="PROSITE" id="PS00690">
    <property type="entry name" value="DEAH_ATP_HELICASE"/>
    <property type="match status" value="1"/>
</dbReference>
<keyword evidence="9" id="KW-1185">Reference proteome</keyword>
<dbReference type="InterPro" id="IPR038718">
    <property type="entry name" value="SNF2-like_sf"/>
</dbReference>
<dbReference type="EMBL" id="OU900100">
    <property type="protein sequence ID" value="CAG9863587.1"/>
    <property type="molecule type" value="Genomic_DNA"/>
</dbReference>
<organism evidence="8 9">
    <name type="scientific">Phyllotreta striolata</name>
    <name type="common">Striped flea beetle</name>
    <name type="synonym">Crioceris striolata</name>
    <dbReference type="NCBI Taxonomy" id="444603"/>
    <lineage>
        <taxon>Eukaryota</taxon>
        <taxon>Metazoa</taxon>
        <taxon>Ecdysozoa</taxon>
        <taxon>Arthropoda</taxon>
        <taxon>Hexapoda</taxon>
        <taxon>Insecta</taxon>
        <taxon>Pterygota</taxon>
        <taxon>Neoptera</taxon>
        <taxon>Endopterygota</taxon>
        <taxon>Coleoptera</taxon>
        <taxon>Polyphaga</taxon>
        <taxon>Cucujiformia</taxon>
        <taxon>Chrysomeloidea</taxon>
        <taxon>Chrysomelidae</taxon>
        <taxon>Galerucinae</taxon>
        <taxon>Alticini</taxon>
        <taxon>Phyllotreta</taxon>
    </lineage>
</organism>
<dbReference type="Proteomes" id="UP001153712">
    <property type="component" value="Chromosome 7"/>
</dbReference>
<evidence type="ECO:0000256" key="5">
    <source>
        <dbReference type="SAM" id="MobiDB-lite"/>
    </source>
</evidence>
<evidence type="ECO:0000256" key="4">
    <source>
        <dbReference type="ARBA" id="ARBA00022840"/>
    </source>
</evidence>
<dbReference type="PANTHER" id="PTHR45626">
    <property type="entry name" value="TRANSCRIPTION TERMINATION FACTOR 2-RELATED"/>
    <property type="match status" value="1"/>
</dbReference>
<dbReference type="GO" id="GO:0006281">
    <property type="term" value="P:DNA repair"/>
    <property type="evidence" value="ECO:0007669"/>
    <property type="project" value="TreeGrafter"/>
</dbReference>
<feature type="compositionally biased region" description="Acidic residues" evidence="5">
    <location>
        <begin position="43"/>
        <end position="82"/>
    </location>
</feature>
<dbReference type="InterPro" id="IPR050628">
    <property type="entry name" value="SNF2_RAD54_helicase_TF"/>
</dbReference>
<dbReference type="InterPro" id="IPR000330">
    <property type="entry name" value="SNF2_N"/>
</dbReference>
<protein>
    <submittedName>
        <fullName evidence="8">Uncharacterized protein</fullName>
    </submittedName>
</protein>
<evidence type="ECO:0000313" key="9">
    <source>
        <dbReference type="Proteomes" id="UP001153712"/>
    </source>
</evidence>
<dbReference type="InterPro" id="IPR049730">
    <property type="entry name" value="SNF2/RAD54-like_C"/>
</dbReference>
<sequence>MSSKWTNWREPSKNLPSCSTEEVDEFVSTKFNKHQKKINVLSDSEDEDAQEYIEDDDEDVDDADREGSDEDITGENYENDDNDVTKKPRENISNNSAEESNDEVSLPDSFIQDTEDIDLTAPPEGLTVELKVHQRSALSWLIWRETQKPPGGILADDMGLGKTLTMISLILKSRELDRNDNDGKTRRSSNKDKGGTLVVCPASLLYQWSKELVQRTEDGLLSFNLHHGPKRETNAKTLAEYDVVFTTYKLVSGEFEKKGPLFKVEWSRIIVDEAHEIRNYKSKTSNAVCELHSKFRWAVTGTPVHNKESDMYALLKFLRYSPFDDLTVWKRSIGDKSEGGYERLRTEIIPFIMLRRTKEELSNMRLLNVLPERTYEMINVPLVAEEHEIYNKILIHSKTLFAQFLSQQAEKHEEKRIDINSKPNEVDFKKKQSLLQLKEIKKHEILVRLLRLRQICNHPSLIINMLNKDNDVNVLGDDIDELEAEMEGFNILDELQNLSLSDHPNGNDSREDINRGASCSKEAANALIKPSHPIFQTKRMSSKMRVLFKLIEEKLLNNDDKAVIVSQWPSFLRLIAHHLKEQNIPFCQLDGKVPVAKRQEIIDQINDPNRPTKILLLSLKAGGVGLNLMGANHLFIMEPHWNPQMEIQAVARVYRLGQEKPVFIYKLIAAETIEKEILDIQEKKINIADSMFTTDETMDENELTLQDLEQLFQM</sequence>
<evidence type="ECO:0000259" key="7">
    <source>
        <dbReference type="PROSITE" id="PS51194"/>
    </source>
</evidence>
<dbReference type="PROSITE" id="PS51194">
    <property type="entry name" value="HELICASE_CTER"/>
    <property type="match status" value="1"/>
</dbReference>